<protein>
    <recommendedName>
        <fullName evidence="4">Starch-binding associating with outer membrane</fullName>
    </recommendedName>
</protein>
<feature type="signal peptide" evidence="1">
    <location>
        <begin position="1"/>
        <end position="18"/>
    </location>
</feature>
<dbReference type="EMBL" id="CP022743">
    <property type="protein sequence ID" value="ASU33385.1"/>
    <property type="molecule type" value="Genomic_DNA"/>
</dbReference>
<dbReference type="InterPro" id="IPR011990">
    <property type="entry name" value="TPR-like_helical_dom_sf"/>
</dbReference>
<dbReference type="OrthoDB" id="9766256at2"/>
<dbReference type="InterPro" id="IPR041662">
    <property type="entry name" value="SusD-like_2"/>
</dbReference>
<name>A0A223NU13_9SPHI</name>
<accession>A0A223NU13</accession>
<dbReference type="SUPFAM" id="SSF48452">
    <property type="entry name" value="TPR-like"/>
    <property type="match status" value="1"/>
</dbReference>
<evidence type="ECO:0000313" key="2">
    <source>
        <dbReference type="EMBL" id="ASU33385.1"/>
    </source>
</evidence>
<evidence type="ECO:0000256" key="1">
    <source>
        <dbReference type="SAM" id="SignalP"/>
    </source>
</evidence>
<evidence type="ECO:0000313" key="3">
    <source>
        <dbReference type="Proteomes" id="UP000215002"/>
    </source>
</evidence>
<dbReference type="Gene3D" id="1.25.40.390">
    <property type="match status" value="1"/>
</dbReference>
<proteinExistence type="predicted"/>
<keyword evidence="3" id="KW-1185">Reference proteome</keyword>
<feature type="chain" id="PRO_5013393300" description="Starch-binding associating with outer membrane" evidence="1">
    <location>
        <begin position="19"/>
        <end position="490"/>
    </location>
</feature>
<sequence length="490" mass="53489">MKKRILIFASLLTLAACKKDLTSLNVDPKNPSSVPSYSLFTEAERLLTNTVTSPSVNLNIFRLIEQQWTETQYLNETQYQISYRKQPDGIWTAFYTNTLQNFEKSKQAMKVDVKDAGTLKNETAIADILQVYSYYYLVTTFGNIPYTQALDITKPFPKYDDAKTVYSALLTRLDADIAALDPGAGSIGGADIIYGGDVTKWKLFANTFKLKMGITIADSDPATAKTTVEAAVAAGVFKSNDDNASFQYVASPPNTNPIWVNLVQSGRHDFVGTSQFIDLLNPNKATQDPRLPYFFAKSASNSIYEGADNGTGDGSLAFSDYSLPGGPLLTPNATGTLTNPDFPALLLDYSETEFNLAEAVARGFAVGGTVESHYVAAISASVSYWTGANPTPAYLAQANVAYATAPGTTPLEKIAGQEYIALYNRGWDAWIVNRKLDYPKLVPPPNAFSDFPVRFTYPISEQNINKPNYDAASSAIGGDLVTTKLFFDIH</sequence>
<dbReference type="PROSITE" id="PS51257">
    <property type="entry name" value="PROKAR_LIPOPROTEIN"/>
    <property type="match status" value="1"/>
</dbReference>
<reference evidence="2 3" key="1">
    <citation type="submission" date="2017-08" db="EMBL/GenBank/DDBJ databases">
        <title>Complete genome sequence of Mucilaginibacter sp. strain BJC16-A31.</title>
        <authorList>
            <consortium name="Henan University of Science and Technology"/>
            <person name="You X."/>
        </authorList>
    </citation>
    <scope>NUCLEOTIDE SEQUENCE [LARGE SCALE GENOMIC DNA]</scope>
    <source>
        <strain evidence="2 3">BJC16-A31</strain>
    </source>
</reference>
<dbReference type="KEGG" id="muc:MuYL_1487"/>
<gene>
    <name evidence="2" type="ORF">MuYL_1487</name>
</gene>
<dbReference type="AlphaFoldDB" id="A0A223NU13"/>
<keyword evidence="1" id="KW-0732">Signal</keyword>
<evidence type="ECO:0008006" key="4">
    <source>
        <dbReference type="Google" id="ProtNLM"/>
    </source>
</evidence>
<dbReference type="Proteomes" id="UP000215002">
    <property type="component" value="Chromosome"/>
</dbReference>
<dbReference type="RefSeq" id="WP_094569851.1">
    <property type="nucleotide sequence ID" value="NZ_CP022743.1"/>
</dbReference>
<organism evidence="2 3">
    <name type="scientific">Mucilaginibacter xinganensis</name>
    <dbReference type="NCBI Taxonomy" id="1234841"/>
    <lineage>
        <taxon>Bacteria</taxon>
        <taxon>Pseudomonadati</taxon>
        <taxon>Bacteroidota</taxon>
        <taxon>Sphingobacteriia</taxon>
        <taxon>Sphingobacteriales</taxon>
        <taxon>Sphingobacteriaceae</taxon>
        <taxon>Mucilaginibacter</taxon>
    </lineage>
</organism>
<dbReference type="Pfam" id="PF12771">
    <property type="entry name" value="SusD-like_2"/>
    <property type="match status" value="1"/>
</dbReference>